<keyword evidence="2" id="KW-1185">Reference proteome</keyword>
<gene>
    <name evidence="1" type="ORF">EJ06DRAFT_34190</name>
</gene>
<accession>A0A6G1HV74</accession>
<evidence type="ECO:0000313" key="1">
    <source>
        <dbReference type="EMBL" id="KAF2399766.1"/>
    </source>
</evidence>
<sequence>MTSNVPLHFPSRGCTFCNSQWAFQWAWLLLPHGSDCITCDQGIYEPHGDAARLAESIVVEGRLVMRSDHDAIEVFTASIRGKFHFFGYLGTRNQIHCHPPTIHNNPQVPTKWLDTDQFRMIKDDYPSPRQPSTICSEVFSIRNHKERVSLPVVYSGSS</sequence>
<dbReference type="Proteomes" id="UP000799640">
    <property type="component" value="Unassembled WGS sequence"/>
</dbReference>
<reference evidence="1" key="1">
    <citation type="journal article" date="2020" name="Stud. Mycol.">
        <title>101 Dothideomycetes genomes: a test case for predicting lifestyles and emergence of pathogens.</title>
        <authorList>
            <person name="Haridas S."/>
            <person name="Albert R."/>
            <person name="Binder M."/>
            <person name="Bloem J."/>
            <person name="Labutti K."/>
            <person name="Salamov A."/>
            <person name="Andreopoulos B."/>
            <person name="Baker S."/>
            <person name="Barry K."/>
            <person name="Bills G."/>
            <person name="Bluhm B."/>
            <person name="Cannon C."/>
            <person name="Castanera R."/>
            <person name="Culley D."/>
            <person name="Daum C."/>
            <person name="Ezra D."/>
            <person name="Gonzalez J."/>
            <person name="Henrissat B."/>
            <person name="Kuo A."/>
            <person name="Liang C."/>
            <person name="Lipzen A."/>
            <person name="Lutzoni F."/>
            <person name="Magnuson J."/>
            <person name="Mondo S."/>
            <person name="Nolan M."/>
            <person name="Ohm R."/>
            <person name="Pangilinan J."/>
            <person name="Park H.-J."/>
            <person name="Ramirez L."/>
            <person name="Alfaro M."/>
            <person name="Sun H."/>
            <person name="Tritt A."/>
            <person name="Yoshinaga Y."/>
            <person name="Zwiers L.-H."/>
            <person name="Turgeon B."/>
            <person name="Goodwin S."/>
            <person name="Spatafora J."/>
            <person name="Crous P."/>
            <person name="Grigoriev I."/>
        </authorList>
    </citation>
    <scope>NUCLEOTIDE SEQUENCE</scope>
    <source>
        <strain evidence="1">CBS 262.69</strain>
    </source>
</reference>
<dbReference type="EMBL" id="ML996696">
    <property type="protein sequence ID" value="KAF2399766.1"/>
    <property type="molecule type" value="Genomic_DNA"/>
</dbReference>
<proteinExistence type="predicted"/>
<dbReference type="AlphaFoldDB" id="A0A6G1HV74"/>
<protein>
    <submittedName>
        <fullName evidence="1">Uncharacterized protein</fullName>
    </submittedName>
</protein>
<evidence type="ECO:0000313" key="2">
    <source>
        <dbReference type="Proteomes" id="UP000799640"/>
    </source>
</evidence>
<name>A0A6G1HV74_9PEZI</name>
<organism evidence="1 2">
    <name type="scientific">Trichodelitschia bisporula</name>
    <dbReference type="NCBI Taxonomy" id="703511"/>
    <lineage>
        <taxon>Eukaryota</taxon>
        <taxon>Fungi</taxon>
        <taxon>Dikarya</taxon>
        <taxon>Ascomycota</taxon>
        <taxon>Pezizomycotina</taxon>
        <taxon>Dothideomycetes</taxon>
        <taxon>Dothideomycetes incertae sedis</taxon>
        <taxon>Phaeotrichales</taxon>
        <taxon>Phaeotrichaceae</taxon>
        <taxon>Trichodelitschia</taxon>
    </lineage>
</organism>